<dbReference type="EMBL" id="BFAV01000112">
    <property type="protein sequence ID" value="GBF33655.1"/>
    <property type="molecule type" value="Genomic_DNA"/>
</dbReference>
<gene>
    <name evidence="1" type="ORF">DCCM_2761</name>
</gene>
<organism evidence="1 2">
    <name type="scientific">Desulfocucumis palustris</name>
    <dbReference type="NCBI Taxonomy" id="1898651"/>
    <lineage>
        <taxon>Bacteria</taxon>
        <taxon>Bacillati</taxon>
        <taxon>Bacillota</taxon>
        <taxon>Clostridia</taxon>
        <taxon>Eubacteriales</taxon>
        <taxon>Desulfocucumaceae</taxon>
        <taxon>Desulfocucumis</taxon>
    </lineage>
</organism>
<comment type="caution">
    <text evidence="1">The sequence shown here is derived from an EMBL/GenBank/DDBJ whole genome shotgun (WGS) entry which is preliminary data.</text>
</comment>
<dbReference type="AlphaFoldDB" id="A0A2L2XBR2"/>
<name>A0A2L2XBR2_9FIRM</name>
<sequence>MKPVIFFTDIFLPEELVFAPTGSRVVIQLKTFPPVNGG</sequence>
<evidence type="ECO:0000313" key="1">
    <source>
        <dbReference type="EMBL" id="GBF33655.1"/>
    </source>
</evidence>
<reference evidence="2" key="1">
    <citation type="submission" date="2018-02" db="EMBL/GenBank/DDBJ databases">
        <title>Genome sequence of Desulfocucumis palustris strain NAW-5.</title>
        <authorList>
            <person name="Watanabe M."/>
            <person name="Kojima H."/>
            <person name="Fukui M."/>
        </authorList>
    </citation>
    <scope>NUCLEOTIDE SEQUENCE [LARGE SCALE GENOMIC DNA]</scope>
    <source>
        <strain evidence="2">NAW-5</strain>
    </source>
</reference>
<dbReference type="Proteomes" id="UP000239549">
    <property type="component" value="Unassembled WGS sequence"/>
</dbReference>
<accession>A0A2L2XBR2</accession>
<proteinExistence type="predicted"/>
<evidence type="ECO:0000313" key="2">
    <source>
        <dbReference type="Proteomes" id="UP000239549"/>
    </source>
</evidence>
<keyword evidence="2" id="KW-1185">Reference proteome</keyword>
<protein>
    <submittedName>
        <fullName evidence="1">Uncharacterized protein</fullName>
    </submittedName>
</protein>